<dbReference type="InterPro" id="IPR006580">
    <property type="entry name" value="Znf_TTF"/>
</dbReference>
<sequence length="151" mass="17152">FSTSEKVDLPKISPPLTSAFSSQLNQSATGAAAVRSHEISVIQNPQQQQKKLPVVLLSPPPALPQPPPKKGGRFRPGWLDSYYWLRYDERRNAMFCKFCRKWSGTVPEIRTSFVKGNCNFRLEIVNHHDKCKSHRLCMAKENDSNLPGCRK</sequence>
<reference evidence="2 3" key="1">
    <citation type="submission" date="2024-07" db="EMBL/GenBank/DDBJ databases">
        <title>Chromosome-level genome assembly of the water stick insect Ranatra chinensis (Heteroptera: Nepidae).</title>
        <authorList>
            <person name="Liu X."/>
        </authorList>
    </citation>
    <scope>NUCLEOTIDE SEQUENCE [LARGE SCALE GENOMIC DNA]</scope>
    <source>
        <strain evidence="2">Cailab_2021Rc</strain>
        <tissue evidence="2">Muscle</tissue>
    </source>
</reference>
<feature type="domain" description="TTF-type" evidence="1">
    <location>
        <begin position="70"/>
        <end position="151"/>
    </location>
</feature>
<evidence type="ECO:0000313" key="2">
    <source>
        <dbReference type="EMBL" id="KAL1123621.1"/>
    </source>
</evidence>
<name>A0ABD0Y8Q1_9HEMI</name>
<evidence type="ECO:0000259" key="1">
    <source>
        <dbReference type="SMART" id="SM00597"/>
    </source>
</evidence>
<feature type="non-terminal residue" evidence="2">
    <location>
        <position position="1"/>
    </location>
</feature>
<organism evidence="2 3">
    <name type="scientific">Ranatra chinensis</name>
    <dbReference type="NCBI Taxonomy" id="642074"/>
    <lineage>
        <taxon>Eukaryota</taxon>
        <taxon>Metazoa</taxon>
        <taxon>Ecdysozoa</taxon>
        <taxon>Arthropoda</taxon>
        <taxon>Hexapoda</taxon>
        <taxon>Insecta</taxon>
        <taxon>Pterygota</taxon>
        <taxon>Neoptera</taxon>
        <taxon>Paraneoptera</taxon>
        <taxon>Hemiptera</taxon>
        <taxon>Heteroptera</taxon>
        <taxon>Panheteroptera</taxon>
        <taxon>Nepomorpha</taxon>
        <taxon>Nepidae</taxon>
        <taxon>Ranatrinae</taxon>
        <taxon>Ranatra</taxon>
    </lineage>
</organism>
<proteinExistence type="predicted"/>
<dbReference type="InterPro" id="IPR057456">
    <property type="entry name" value="Znf_C17orf113"/>
</dbReference>
<keyword evidence="3" id="KW-1185">Reference proteome</keyword>
<accession>A0ABD0Y8Q1</accession>
<dbReference type="Proteomes" id="UP001558652">
    <property type="component" value="Unassembled WGS sequence"/>
</dbReference>
<dbReference type="AlphaFoldDB" id="A0ABD0Y8Q1"/>
<dbReference type="EMBL" id="JBFDAA010000012">
    <property type="protein sequence ID" value="KAL1123621.1"/>
    <property type="molecule type" value="Genomic_DNA"/>
</dbReference>
<gene>
    <name evidence="2" type="ORF">AAG570_002697</name>
</gene>
<dbReference type="SMART" id="SM00597">
    <property type="entry name" value="ZnF_TTF"/>
    <property type="match status" value="1"/>
</dbReference>
<evidence type="ECO:0000313" key="3">
    <source>
        <dbReference type="Proteomes" id="UP001558652"/>
    </source>
</evidence>
<protein>
    <recommendedName>
        <fullName evidence="1">TTF-type domain-containing protein</fullName>
    </recommendedName>
</protein>
<dbReference type="Pfam" id="PF25431">
    <property type="entry name" value="zf-C17orf113"/>
    <property type="match status" value="1"/>
</dbReference>
<comment type="caution">
    <text evidence="2">The sequence shown here is derived from an EMBL/GenBank/DDBJ whole genome shotgun (WGS) entry which is preliminary data.</text>
</comment>